<gene>
    <name evidence="5" type="ORF">C7381_10193</name>
</gene>
<evidence type="ECO:0000313" key="5">
    <source>
        <dbReference type="EMBL" id="PVY95567.1"/>
    </source>
</evidence>
<dbReference type="GO" id="GO:0007155">
    <property type="term" value="P:cell adhesion"/>
    <property type="evidence" value="ECO:0007669"/>
    <property type="project" value="InterPro"/>
</dbReference>
<evidence type="ECO:0000256" key="1">
    <source>
        <dbReference type="ARBA" id="ARBA00011028"/>
    </source>
</evidence>
<evidence type="ECO:0000256" key="2">
    <source>
        <dbReference type="ARBA" id="ARBA00022448"/>
    </source>
</evidence>
<name>A0A2U1E6J8_9FIRM</name>
<evidence type="ECO:0000313" key="6">
    <source>
        <dbReference type="Proteomes" id="UP000245793"/>
    </source>
</evidence>
<dbReference type="PROSITE" id="PS51257">
    <property type="entry name" value="PROKAR_LIPOPROTEIN"/>
    <property type="match status" value="1"/>
</dbReference>
<proteinExistence type="inferred from homology"/>
<evidence type="ECO:0000256" key="3">
    <source>
        <dbReference type="ARBA" id="ARBA00022729"/>
    </source>
</evidence>
<keyword evidence="6" id="KW-1185">Reference proteome</keyword>
<dbReference type="Gene3D" id="3.40.50.1980">
    <property type="entry name" value="Nitrogenase molybdenum iron protein domain"/>
    <property type="match status" value="2"/>
</dbReference>
<dbReference type="SUPFAM" id="SSF53807">
    <property type="entry name" value="Helical backbone' metal receptor"/>
    <property type="match status" value="1"/>
</dbReference>
<dbReference type="GO" id="GO:0046872">
    <property type="term" value="F:metal ion binding"/>
    <property type="evidence" value="ECO:0007669"/>
    <property type="project" value="InterPro"/>
</dbReference>
<organism evidence="5 6">
    <name type="scientific">Ezakiella coagulans</name>
    <dbReference type="NCBI Taxonomy" id="46507"/>
    <lineage>
        <taxon>Bacteria</taxon>
        <taxon>Bacillati</taxon>
        <taxon>Bacillota</taxon>
        <taxon>Tissierellia</taxon>
        <taxon>Ezakiella</taxon>
    </lineage>
</organism>
<dbReference type="PRINTS" id="PR00691">
    <property type="entry name" value="ADHESINB"/>
</dbReference>
<protein>
    <submittedName>
        <fullName evidence="5">Zinc transport system substrate-binding protein</fullName>
    </submittedName>
</protein>
<dbReference type="InterPro" id="IPR006129">
    <property type="entry name" value="AdhesinB"/>
</dbReference>
<dbReference type="InterPro" id="IPR006127">
    <property type="entry name" value="ZnuA-like"/>
</dbReference>
<keyword evidence="3" id="KW-0732">Signal</keyword>
<comment type="caution">
    <text evidence="5">The sequence shown here is derived from an EMBL/GenBank/DDBJ whole genome shotgun (WGS) entry which is preliminary data.</text>
</comment>
<dbReference type="Proteomes" id="UP000245793">
    <property type="component" value="Unassembled WGS sequence"/>
</dbReference>
<dbReference type="Pfam" id="PF01297">
    <property type="entry name" value="ZnuA"/>
    <property type="match status" value="1"/>
</dbReference>
<dbReference type="GO" id="GO:0030001">
    <property type="term" value="P:metal ion transport"/>
    <property type="evidence" value="ECO:0007669"/>
    <property type="project" value="InterPro"/>
</dbReference>
<dbReference type="AlphaFoldDB" id="A0A2U1E6J8"/>
<dbReference type="InterPro" id="IPR050492">
    <property type="entry name" value="Bact_metal-bind_prot9"/>
</dbReference>
<evidence type="ECO:0000256" key="4">
    <source>
        <dbReference type="RuleBase" id="RU003512"/>
    </source>
</evidence>
<keyword evidence="2 4" id="KW-0813">Transport</keyword>
<dbReference type="InterPro" id="IPR006128">
    <property type="entry name" value="Lipoprotein_PsaA-like"/>
</dbReference>
<dbReference type="PANTHER" id="PTHR42953">
    <property type="entry name" value="HIGH-AFFINITY ZINC UPTAKE SYSTEM PROTEIN ZNUA-RELATED"/>
    <property type="match status" value="1"/>
</dbReference>
<comment type="similarity">
    <text evidence="1 4">Belongs to the bacterial solute-binding protein 9 family.</text>
</comment>
<reference evidence="5 6" key="1">
    <citation type="submission" date="2018-04" db="EMBL/GenBank/DDBJ databases">
        <title>Genomic Encyclopedia of Type Strains, Phase IV (KMG-IV): sequencing the most valuable type-strain genomes for metagenomic binning, comparative biology and taxonomic classification.</title>
        <authorList>
            <person name="Goeker M."/>
        </authorList>
    </citation>
    <scope>NUCLEOTIDE SEQUENCE [LARGE SCALE GENOMIC DNA]</scope>
    <source>
        <strain evidence="5 6">DSM 20705</strain>
    </source>
</reference>
<accession>A0A2U1E6J8</accession>
<sequence>MLKKGKFLIFFLVMLTLVACIKDDKRSVDKEKPLVYASFFPIYNLTKMVAKDDVELRSFMPTSATVHEWEPTARDLKKLKNADLLIINGANVERWADNIKESLPDLKILRLSDNVDLISYTGAASLGDFQLMTRYDYKEKRQSIVFGHTHEEYLRVAFKKDDGKHTNDELIKIGRKIMEEMGDEVRQDHVLHVEDGKVYSIKMRHESGELEYVLPEEGKWIVYTDRLPEDVLPFEFYEGENEIKGEEILRGSSQEVDKVTYDPHSWLSINNAKTYVNTIAREIENLVPKKSAEIESRRFNAVDNLTLLQREYRNKFKELTNKEFIVMHYAFQYLARDFKLIQYPLQGLTSMDDPSIRSMVRAIDYAKKSNIKTIFYEYGAPKSVANVIAEEIDGGDIKPLASMEYIIPGQTVDSMDYLELMRMNLENLYEEMKRQNE</sequence>
<dbReference type="EMBL" id="QEKV01000001">
    <property type="protein sequence ID" value="PVY95567.1"/>
    <property type="molecule type" value="Genomic_DNA"/>
</dbReference>
<dbReference type="PRINTS" id="PR00690">
    <property type="entry name" value="ADHESNFAMILY"/>
</dbReference>
<dbReference type="PANTHER" id="PTHR42953:SF3">
    <property type="entry name" value="HIGH-AFFINITY ZINC UPTAKE SYSTEM PROTEIN ZNUA"/>
    <property type="match status" value="1"/>
</dbReference>